<dbReference type="InterPro" id="IPR001173">
    <property type="entry name" value="Glyco_trans_2-like"/>
</dbReference>
<dbReference type="InterPro" id="IPR029044">
    <property type="entry name" value="Nucleotide-diphossugar_trans"/>
</dbReference>
<keyword evidence="2" id="KW-0808">Transferase</keyword>
<proteinExistence type="predicted"/>
<dbReference type="Pfam" id="PF00535">
    <property type="entry name" value="Glycos_transf_2"/>
    <property type="match status" value="1"/>
</dbReference>
<evidence type="ECO:0000313" key="3">
    <source>
        <dbReference type="Proteomes" id="UP000007100"/>
    </source>
</evidence>
<name>F0J6K9_ACIMA</name>
<protein>
    <submittedName>
        <fullName evidence="2">Putative glycosyltransferase</fullName>
    </submittedName>
</protein>
<gene>
    <name evidence="2" type="ordered locus">ACMV_32790</name>
</gene>
<evidence type="ECO:0000313" key="2">
    <source>
        <dbReference type="EMBL" id="BAJ82626.1"/>
    </source>
</evidence>
<dbReference type="InterPro" id="IPR050256">
    <property type="entry name" value="Glycosyltransferase_2"/>
</dbReference>
<accession>F0J6K9</accession>
<dbReference type="GO" id="GO:0016740">
    <property type="term" value="F:transferase activity"/>
    <property type="evidence" value="ECO:0007669"/>
    <property type="project" value="UniProtKB-KW"/>
</dbReference>
<dbReference type="Gene3D" id="3.90.550.10">
    <property type="entry name" value="Spore Coat Polysaccharide Biosynthesis Protein SpsA, Chain A"/>
    <property type="match status" value="1"/>
</dbReference>
<dbReference type="AlphaFoldDB" id="F0J6K9"/>
<dbReference type="EMBL" id="AP012035">
    <property type="protein sequence ID" value="BAJ82626.1"/>
    <property type="molecule type" value="Genomic_DNA"/>
</dbReference>
<reference evidence="2 3" key="1">
    <citation type="submission" date="2010-12" db="EMBL/GenBank/DDBJ databases">
        <title>Whole genome sequence of Acidiphilium multivorum AIU301.</title>
        <authorList>
            <person name="Narita-Yamada S."/>
            <person name="Nakamura S."/>
            <person name="Ito N."/>
            <person name="Takarada H."/>
            <person name="Katano Y."/>
            <person name="Nakazawa H."/>
            <person name="Hosoyama A."/>
            <person name="Yamada R."/>
            <person name="Fujita N."/>
        </authorList>
    </citation>
    <scope>NUCLEOTIDE SEQUENCE [LARGE SCALE GENOMIC DNA]</scope>
    <source>
        <strain evidence="3">DSM 11245 / JCM 8867 / AIU301</strain>
    </source>
</reference>
<dbReference type="PANTHER" id="PTHR48090">
    <property type="entry name" value="UNDECAPRENYL-PHOSPHATE 4-DEOXY-4-FORMAMIDO-L-ARABINOSE TRANSFERASE-RELATED"/>
    <property type="match status" value="1"/>
</dbReference>
<sequence>MHDFALNDTADVDPRTEVSMKADEPRVAVLIPCFNEEVAISSVIHAFQSTLPDATIYVFDNNSTDDTATIARQAGAVVRHEPLQGKGYVVRRMFRDIEADLYVMADGDDTYDAALAPAMIHRARTGPFDLVNCIRRQTDDAAYRDGHRFGNLLLTGAVRMIFGDRVEDMLSGYKVLSRRFVKSFPVLSTGFDIETELTVHALELALPIAHVEGAYRPRPPGSVSKLRTWSDGWRILRLIVRLLRHERPLAFFGALAVFAFALALRLAAPLIATYLHTGLVPRLPTAVLATGIVIAGALSLTTGLILDTVTRGRRETRLLAYLHHAPPGDLQTDAPRA</sequence>
<evidence type="ECO:0000259" key="1">
    <source>
        <dbReference type="Pfam" id="PF00535"/>
    </source>
</evidence>
<dbReference type="HOGENOM" id="CLU_033536_7_3_5"/>
<dbReference type="PANTHER" id="PTHR48090:SF7">
    <property type="entry name" value="RFBJ PROTEIN"/>
    <property type="match status" value="1"/>
</dbReference>
<organism evidence="2 3">
    <name type="scientific">Acidiphilium multivorum (strain DSM 11245 / JCM 8867 / NBRC 100883 / AIU 301)</name>
    <dbReference type="NCBI Taxonomy" id="926570"/>
    <lineage>
        <taxon>Bacteria</taxon>
        <taxon>Pseudomonadati</taxon>
        <taxon>Pseudomonadota</taxon>
        <taxon>Alphaproteobacteria</taxon>
        <taxon>Acetobacterales</taxon>
        <taxon>Acidocellaceae</taxon>
        <taxon>Acidiphilium</taxon>
    </lineage>
</organism>
<dbReference type="Proteomes" id="UP000007100">
    <property type="component" value="Chromosome"/>
</dbReference>
<keyword evidence="3" id="KW-1185">Reference proteome</keyword>
<dbReference type="SUPFAM" id="SSF53448">
    <property type="entry name" value="Nucleotide-diphospho-sugar transferases"/>
    <property type="match status" value="1"/>
</dbReference>
<dbReference type="CDD" id="cd04179">
    <property type="entry name" value="DPM_DPG-synthase_like"/>
    <property type="match status" value="1"/>
</dbReference>
<dbReference type="KEGG" id="amv:ACMV_32790"/>
<feature type="domain" description="Glycosyltransferase 2-like" evidence="1">
    <location>
        <begin position="29"/>
        <end position="148"/>
    </location>
</feature>